<evidence type="ECO:0000256" key="12">
    <source>
        <dbReference type="ARBA" id="ARBA00029354"/>
    </source>
</evidence>
<evidence type="ECO:0000256" key="4">
    <source>
        <dbReference type="ARBA" id="ARBA00022723"/>
    </source>
</evidence>
<dbReference type="GO" id="GO:0006310">
    <property type="term" value="P:DNA recombination"/>
    <property type="evidence" value="ECO:0007669"/>
    <property type="project" value="UniProtKB-UniRule"/>
</dbReference>
<dbReference type="GO" id="GO:0008821">
    <property type="term" value="F:crossover junction DNA endonuclease activity"/>
    <property type="evidence" value="ECO:0007669"/>
    <property type="project" value="UniProtKB-UniRule"/>
</dbReference>
<feature type="binding site" evidence="13">
    <location>
        <position position="7"/>
    </location>
    <ligand>
        <name>Mg(2+)</name>
        <dbReference type="ChEBI" id="CHEBI:18420"/>
        <label>1</label>
    </ligand>
</feature>
<dbReference type="EC" id="3.1.21.10" evidence="13 14"/>
<dbReference type="SUPFAM" id="SSF53098">
    <property type="entry name" value="Ribonuclease H-like"/>
    <property type="match status" value="1"/>
</dbReference>
<keyword evidence="5 13" id="KW-0255">Endonuclease</keyword>
<keyword evidence="2 13" id="KW-0963">Cytoplasm</keyword>
<dbReference type="Proteomes" id="UP000595362">
    <property type="component" value="Chromosome"/>
</dbReference>
<dbReference type="PROSITE" id="PS01321">
    <property type="entry name" value="RUVC"/>
    <property type="match status" value="1"/>
</dbReference>
<dbReference type="InterPro" id="IPR002176">
    <property type="entry name" value="X-over_junc_endoDNase_RuvC"/>
</dbReference>
<keyword evidence="10 13" id="KW-0233">DNA recombination</keyword>
<dbReference type="Gene3D" id="3.30.420.10">
    <property type="entry name" value="Ribonuclease H-like superfamily/Ribonuclease H"/>
    <property type="match status" value="1"/>
</dbReference>
<comment type="similarity">
    <text evidence="1 13">Belongs to the RuvC family.</text>
</comment>
<evidence type="ECO:0000256" key="10">
    <source>
        <dbReference type="ARBA" id="ARBA00023172"/>
    </source>
</evidence>
<gene>
    <name evidence="13 15" type="primary">ruvC</name>
    <name evidence="15" type="ORF">HYS17_07885</name>
</gene>
<feature type="active site" evidence="13">
    <location>
        <position position="139"/>
    </location>
</feature>
<keyword evidence="8 13" id="KW-0460">Magnesium</keyword>
<evidence type="ECO:0000256" key="7">
    <source>
        <dbReference type="ARBA" id="ARBA00022801"/>
    </source>
</evidence>
<accession>A0A7T5R0Y8</accession>
<feature type="active site" evidence="13">
    <location>
        <position position="7"/>
    </location>
</feature>
<dbReference type="InterPro" id="IPR020563">
    <property type="entry name" value="X-over_junc_endoDNase_Mg_BS"/>
</dbReference>
<dbReference type="EMBL" id="CP066681">
    <property type="protein sequence ID" value="QQG35456.1"/>
    <property type="molecule type" value="Genomic_DNA"/>
</dbReference>
<keyword evidence="6 13" id="KW-0227">DNA damage</keyword>
<comment type="function">
    <text evidence="13">The RuvA-RuvB-RuvC complex processes Holliday junction (HJ) DNA during genetic recombination and DNA repair. Endonuclease that resolves HJ intermediates. Cleaves cruciform DNA by making single-stranded nicks across the HJ at symmetrical positions within the homologous arms, yielding a 5'-phosphate and a 3'-hydroxyl group; requires a central core of homology in the junction. The consensus cleavage sequence is 5'-(A/T)TT(C/G)-3'. Cleavage occurs on the 3'-side of the TT dinucleotide at the point of strand exchange. HJ branch migration catalyzed by RuvA-RuvB allows RuvC to scan DNA until it finds its consensus sequence, where it cleaves and resolves the cruciform DNA.</text>
</comment>
<keyword evidence="11 13" id="KW-0234">DNA repair</keyword>
<reference evidence="15 16" key="1">
    <citation type="submission" date="2020-07" db="EMBL/GenBank/DDBJ databases">
        <title>Huge and variable diversity of episymbiotic CPR bacteria and DPANN archaea in groundwater ecosystems.</title>
        <authorList>
            <person name="He C.Y."/>
            <person name="Keren R."/>
            <person name="Whittaker M."/>
            <person name="Farag I.F."/>
            <person name="Doudna J."/>
            <person name="Cate J.H.D."/>
            <person name="Banfield J.F."/>
        </authorList>
    </citation>
    <scope>NUCLEOTIDE SEQUENCE [LARGE SCALE GENOMIC DNA]</scope>
    <source>
        <strain evidence="15">NC_groundwater_70_Ag_B-0.1um_54_66</strain>
    </source>
</reference>
<evidence type="ECO:0000256" key="6">
    <source>
        <dbReference type="ARBA" id="ARBA00022763"/>
    </source>
</evidence>
<comment type="catalytic activity">
    <reaction evidence="12 13">
        <text>Endonucleolytic cleavage at a junction such as a reciprocal single-stranded crossover between two homologous DNA duplexes (Holliday junction).</text>
        <dbReference type="EC" id="3.1.21.10"/>
    </reaction>
</comment>
<dbReference type="InterPro" id="IPR012337">
    <property type="entry name" value="RNaseH-like_sf"/>
</dbReference>
<feature type="binding site" evidence="13">
    <location>
        <position position="139"/>
    </location>
    <ligand>
        <name>Mg(2+)</name>
        <dbReference type="ChEBI" id="CHEBI:18420"/>
        <label>1</label>
    </ligand>
</feature>
<dbReference type="Pfam" id="PF02075">
    <property type="entry name" value="RuvC"/>
    <property type="match status" value="1"/>
</dbReference>
<dbReference type="GO" id="GO:0000287">
    <property type="term" value="F:magnesium ion binding"/>
    <property type="evidence" value="ECO:0007669"/>
    <property type="project" value="UniProtKB-UniRule"/>
</dbReference>
<dbReference type="PRINTS" id="PR00696">
    <property type="entry name" value="RSOLVASERUVC"/>
</dbReference>
<evidence type="ECO:0000256" key="11">
    <source>
        <dbReference type="ARBA" id="ARBA00023204"/>
    </source>
</evidence>
<dbReference type="GO" id="GO:0005737">
    <property type="term" value="C:cytoplasm"/>
    <property type="evidence" value="ECO:0007669"/>
    <property type="project" value="UniProtKB-SubCell"/>
</dbReference>
<evidence type="ECO:0000256" key="8">
    <source>
        <dbReference type="ARBA" id="ARBA00022842"/>
    </source>
</evidence>
<evidence type="ECO:0000313" key="16">
    <source>
        <dbReference type="Proteomes" id="UP000595362"/>
    </source>
</evidence>
<evidence type="ECO:0000256" key="3">
    <source>
        <dbReference type="ARBA" id="ARBA00022722"/>
    </source>
</evidence>
<feature type="active site" evidence="13">
    <location>
        <position position="67"/>
    </location>
</feature>
<dbReference type="CDD" id="cd16962">
    <property type="entry name" value="RuvC"/>
    <property type="match status" value="1"/>
</dbReference>
<evidence type="ECO:0000256" key="9">
    <source>
        <dbReference type="ARBA" id="ARBA00023125"/>
    </source>
</evidence>
<organism evidence="15 16">
    <name type="scientific">Micavibrio aeruginosavorus</name>
    <dbReference type="NCBI Taxonomy" id="349221"/>
    <lineage>
        <taxon>Bacteria</taxon>
        <taxon>Pseudomonadati</taxon>
        <taxon>Bdellovibrionota</taxon>
        <taxon>Bdellovibrionia</taxon>
        <taxon>Bdellovibrionales</taxon>
        <taxon>Pseudobdellovibrionaceae</taxon>
        <taxon>Micavibrio</taxon>
    </lineage>
</organism>
<name>A0A7T5R0Y8_9BACT</name>
<comment type="cofactor">
    <cofactor evidence="13">
        <name>Mg(2+)</name>
        <dbReference type="ChEBI" id="CHEBI:18420"/>
    </cofactor>
    <text evidence="13">Binds 2 Mg(2+) ion per subunit.</text>
</comment>
<dbReference type="NCBIfam" id="TIGR00228">
    <property type="entry name" value="ruvC"/>
    <property type="match status" value="1"/>
</dbReference>
<proteinExistence type="inferred from homology"/>
<evidence type="ECO:0000256" key="5">
    <source>
        <dbReference type="ARBA" id="ARBA00022759"/>
    </source>
</evidence>
<dbReference type="PANTHER" id="PTHR30194">
    <property type="entry name" value="CROSSOVER JUNCTION ENDODEOXYRIBONUCLEASE RUVC"/>
    <property type="match status" value="1"/>
</dbReference>
<comment type="subunit">
    <text evidence="13">Homodimer which binds Holliday junction (HJ) DNA. The HJ becomes 2-fold symmetrical on binding to RuvC with unstacked arms; it has a different conformation from HJ DNA in complex with RuvA. In the full resolvosome a probable DNA-RuvA(4)-RuvB(12)-RuvC(2) complex forms which resolves the HJ.</text>
</comment>
<dbReference type="AlphaFoldDB" id="A0A7T5R0Y8"/>
<comment type="subcellular location">
    <subcellularLocation>
        <location evidence="13">Cytoplasm</location>
    </subcellularLocation>
</comment>
<dbReference type="GO" id="GO:0006281">
    <property type="term" value="P:DNA repair"/>
    <property type="evidence" value="ECO:0007669"/>
    <property type="project" value="UniProtKB-UniRule"/>
</dbReference>
<dbReference type="PANTHER" id="PTHR30194:SF3">
    <property type="entry name" value="CROSSOVER JUNCTION ENDODEOXYRIBONUCLEASE RUVC"/>
    <property type="match status" value="1"/>
</dbReference>
<keyword evidence="9 13" id="KW-0238">DNA-binding</keyword>
<evidence type="ECO:0000256" key="1">
    <source>
        <dbReference type="ARBA" id="ARBA00009518"/>
    </source>
</evidence>
<dbReference type="GO" id="GO:0048476">
    <property type="term" value="C:Holliday junction resolvase complex"/>
    <property type="evidence" value="ECO:0007669"/>
    <property type="project" value="UniProtKB-UniRule"/>
</dbReference>
<dbReference type="InterPro" id="IPR036397">
    <property type="entry name" value="RNaseH_sf"/>
</dbReference>
<dbReference type="HAMAP" id="MF_00034">
    <property type="entry name" value="RuvC"/>
    <property type="match status" value="1"/>
</dbReference>
<dbReference type="FunFam" id="3.30.420.10:FF:000002">
    <property type="entry name" value="Crossover junction endodeoxyribonuclease RuvC"/>
    <property type="match status" value="1"/>
</dbReference>
<evidence type="ECO:0000313" key="15">
    <source>
        <dbReference type="EMBL" id="QQG35456.1"/>
    </source>
</evidence>
<sequence>MRILGIDPGLQKTGWGIIESEGNRLTYVACGLVKTEGGLPLYARLATIDQGLGNVFDQWRPDVAAIEETFVNNNAASALKLGAARGAAIVAIARGGIEVEEYPANLIKKSLTGTGHATKDQMGMMIKTLLPAAGKIGEDQADALAVAITHAHHAASRKLMGGIMSGAAR</sequence>
<keyword evidence="3 13" id="KW-0540">Nuclease</keyword>
<evidence type="ECO:0000256" key="13">
    <source>
        <dbReference type="HAMAP-Rule" id="MF_00034"/>
    </source>
</evidence>
<evidence type="ECO:0000256" key="14">
    <source>
        <dbReference type="NCBIfam" id="TIGR00228"/>
    </source>
</evidence>
<keyword evidence="4 13" id="KW-0479">Metal-binding</keyword>
<evidence type="ECO:0000256" key="2">
    <source>
        <dbReference type="ARBA" id="ARBA00022490"/>
    </source>
</evidence>
<dbReference type="GO" id="GO:0003677">
    <property type="term" value="F:DNA binding"/>
    <property type="evidence" value="ECO:0007669"/>
    <property type="project" value="UniProtKB-KW"/>
</dbReference>
<protein>
    <recommendedName>
        <fullName evidence="13 14">Crossover junction endodeoxyribonuclease RuvC</fullName>
        <ecNumber evidence="13 14">3.1.21.10</ecNumber>
    </recommendedName>
    <alternativeName>
        <fullName evidence="13">Holliday junction nuclease RuvC</fullName>
    </alternativeName>
    <alternativeName>
        <fullName evidence="13">Holliday junction resolvase RuvC</fullName>
    </alternativeName>
</protein>
<keyword evidence="7 13" id="KW-0378">Hydrolase</keyword>
<feature type="binding site" evidence="13">
    <location>
        <position position="67"/>
    </location>
    <ligand>
        <name>Mg(2+)</name>
        <dbReference type="ChEBI" id="CHEBI:18420"/>
        <label>2</label>
    </ligand>
</feature>